<dbReference type="OrthoDB" id="1878749at2759"/>
<dbReference type="PANTHER" id="PTHR47947:SF26">
    <property type="entry name" value="CYTOCHROME P450"/>
    <property type="match status" value="1"/>
</dbReference>
<dbReference type="SUPFAM" id="SSF48264">
    <property type="entry name" value="Cytochrome P450"/>
    <property type="match status" value="1"/>
</dbReference>
<feature type="binding site" description="axial binding residue" evidence="11">
    <location>
        <position position="493"/>
    </location>
    <ligand>
        <name>heme</name>
        <dbReference type="ChEBI" id="CHEBI:30413"/>
    </ligand>
    <ligandPart>
        <name>Fe</name>
        <dbReference type="ChEBI" id="CHEBI:18248"/>
    </ligandPart>
</feature>
<dbReference type="EMBL" id="CM010725">
    <property type="protein sequence ID" value="RZC84759.1"/>
    <property type="molecule type" value="Genomic_DNA"/>
</dbReference>
<dbReference type="Gene3D" id="1.10.630.10">
    <property type="entry name" value="Cytochrome P450"/>
    <property type="match status" value="1"/>
</dbReference>
<keyword evidence="15" id="KW-1185">Reference proteome</keyword>
<comment type="similarity">
    <text evidence="12">Belongs to the cytochrome P450 family.</text>
</comment>
<keyword evidence="7 13" id="KW-1133">Transmembrane helix</keyword>
<evidence type="ECO:0000256" key="11">
    <source>
        <dbReference type="PIRSR" id="PIRSR602401-1"/>
    </source>
</evidence>
<dbReference type="InterPro" id="IPR002401">
    <property type="entry name" value="Cyt_P450_E_grp-I"/>
</dbReference>
<evidence type="ECO:0000256" key="13">
    <source>
        <dbReference type="SAM" id="Phobius"/>
    </source>
</evidence>
<keyword evidence="6 11" id="KW-0479">Metal-binding</keyword>
<evidence type="ECO:0000256" key="12">
    <source>
        <dbReference type="RuleBase" id="RU000461"/>
    </source>
</evidence>
<dbReference type="GO" id="GO:0033075">
    <property type="term" value="P:isoquinoline alkaloid biosynthetic process"/>
    <property type="evidence" value="ECO:0007669"/>
    <property type="project" value="UniProtKB-ARBA"/>
</dbReference>
<comment type="cofactor">
    <cofactor evidence="1 11">
        <name>heme</name>
        <dbReference type="ChEBI" id="CHEBI:30413"/>
    </cofactor>
</comment>
<dbReference type="PROSITE" id="PS00086">
    <property type="entry name" value="CYTOCHROME_P450"/>
    <property type="match status" value="1"/>
</dbReference>
<accession>A0A4Y7LKR6</accession>
<sequence>MMKKSLHFFYDQPVSVSTLLLILLVTFSPIIYYIQKKKQNSTSSSRTGTIAASLPEASGAWPVIGHIHHFMKENELTHVTLGNMADKYGPIFSLRFGSHKTLVVSSWEMVKECFTGTTDKLFSNRPIPLAFKLMFYDTESYGFAPYGKYWRELRKISAHNLLSNQQIEKFKDLRVSEVDKSFKKLHELCSNKQGSSATSLVRLDDWFAYSTFNVIGRIVGGIQSTAVIGTQSIQEKFKLAIDEASDLMAMFAVSDAIPWLGWIDRLTGLTGKIKNCGQKLDALVGVAIEDHRQKKQIFRNTTGALMDHEQEDFIDICLSIMEQSLIPGNKPEISVKSIVLDMLSGGSDQPKLILTWTLSLLLNHPDVLNKATEEVDTHFRKKKKISHHAHMVDAADVSNLVYIQAIIKESMRLYPASTLIERMTSDDCVVGGFHVPAGTRLWVNVWKMQRDPRVWKDPMVFRPERFLSNEKSMVDVKGQHCELIPFGAGRRMCPGVSYAIEVMRLVLTRLILEFEMKAPLGGIDMRSRRGLFNNKVVPLDVLITPRTLE</sequence>
<gene>
    <name evidence="14" type="ORF">C5167_047545</name>
</gene>
<evidence type="ECO:0000256" key="6">
    <source>
        <dbReference type="ARBA" id="ARBA00022723"/>
    </source>
</evidence>
<evidence type="ECO:0000313" key="15">
    <source>
        <dbReference type="Proteomes" id="UP000316621"/>
    </source>
</evidence>
<evidence type="ECO:0000256" key="3">
    <source>
        <dbReference type="ARBA" id="ARBA00004913"/>
    </source>
</evidence>
<dbReference type="InterPro" id="IPR001128">
    <property type="entry name" value="Cyt_P450"/>
</dbReference>
<protein>
    <recommendedName>
        <fullName evidence="16">Cytochrome P450</fullName>
    </recommendedName>
</protein>
<evidence type="ECO:0000256" key="7">
    <source>
        <dbReference type="ARBA" id="ARBA00022989"/>
    </source>
</evidence>
<dbReference type="Proteomes" id="UP000316621">
    <property type="component" value="Chromosome 11"/>
</dbReference>
<keyword evidence="9 11" id="KW-0408">Iron</keyword>
<organism evidence="14 15">
    <name type="scientific">Papaver somniferum</name>
    <name type="common">Opium poppy</name>
    <dbReference type="NCBI Taxonomy" id="3469"/>
    <lineage>
        <taxon>Eukaryota</taxon>
        <taxon>Viridiplantae</taxon>
        <taxon>Streptophyta</taxon>
        <taxon>Embryophyta</taxon>
        <taxon>Tracheophyta</taxon>
        <taxon>Spermatophyta</taxon>
        <taxon>Magnoliopsida</taxon>
        <taxon>Ranunculales</taxon>
        <taxon>Papaveraceae</taxon>
        <taxon>Papaveroideae</taxon>
        <taxon>Papaver</taxon>
    </lineage>
</organism>
<keyword evidence="4 11" id="KW-0349">Heme</keyword>
<evidence type="ECO:0000256" key="9">
    <source>
        <dbReference type="ARBA" id="ARBA00023004"/>
    </source>
</evidence>
<proteinExistence type="inferred from homology"/>
<evidence type="ECO:0000256" key="2">
    <source>
        <dbReference type="ARBA" id="ARBA00004167"/>
    </source>
</evidence>
<evidence type="ECO:0000313" key="14">
    <source>
        <dbReference type="EMBL" id="RZC84759.1"/>
    </source>
</evidence>
<comment type="pathway">
    <text evidence="3">Alkaloid biosynthesis.</text>
</comment>
<evidence type="ECO:0000256" key="10">
    <source>
        <dbReference type="ARBA" id="ARBA00023136"/>
    </source>
</evidence>
<dbReference type="Pfam" id="PF00067">
    <property type="entry name" value="p450"/>
    <property type="match status" value="1"/>
</dbReference>
<comment type="subcellular location">
    <subcellularLocation>
        <location evidence="2">Membrane</location>
        <topology evidence="2">Single-pass membrane protein</topology>
    </subcellularLocation>
</comment>
<keyword evidence="12" id="KW-0503">Monooxygenase</keyword>
<feature type="transmembrane region" description="Helical" evidence="13">
    <location>
        <begin position="12"/>
        <end position="34"/>
    </location>
</feature>
<dbReference type="InterPro" id="IPR036396">
    <property type="entry name" value="Cyt_P450_sf"/>
</dbReference>
<keyword evidence="10 13" id="KW-0472">Membrane</keyword>
<dbReference type="STRING" id="3469.A0A4Y7LKR6"/>
<dbReference type="PRINTS" id="PR00385">
    <property type="entry name" value="P450"/>
</dbReference>
<evidence type="ECO:0000256" key="5">
    <source>
        <dbReference type="ARBA" id="ARBA00022692"/>
    </source>
</evidence>
<dbReference type="FunFam" id="1.10.630.10:FF:000026">
    <property type="entry name" value="Cytochrome P450 82C4"/>
    <property type="match status" value="1"/>
</dbReference>
<keyword evidence="8 12" id="KW-0560">Oxidoreductase</keyword>
<dbReference type="GO" id="GO:0016020">
    <property type="term" value="C:membrane"/>
    <property type="evidence" value="ECO:0007669"/>
    <property type="project" value="UniProtKB-SubCell"/>
</dbReference>
<keyword evidence="5 13" id="KW-0812">Transmembrane</keyword>
<dbReference type="GO" id="GO:0004497">
    <property type="term" value="F:monooxygenase activity"/>
    <property type="evidence" value="ECO:0007669"/>
    <property type="project" value="UniProtKB-KW"/>
</dbReference>
<evidence type="ECO:0000256" key="1">
    <source>
        <dbReference type="ARBA" id="ARBA00001971"/>
    </source>
</evidence>
<dbReference type="GO" id="GO:0016705">
    <property type="term" value="F:oxidoreductase activity, acting on paired donors, with incorporation or reduction of molecular oxygen"/>
    <property type="evidence" value="ECO:0007669"/>
    <property type="project" value="InterPro"/>
</dbReference>
<dbReference type="PRINTS" id="PR00463">
    <property type="entry name" value="EP450I"/>
</dbReference>
<name>A0A4Y7LKR6_PAPSO</name>
<dbReference type="GO" id="GO:0020037">
    <property type="term" value="F:heme binding"/>
    <property type="evidence" value="ECO:0007669"/>
    <property type="project" value="InterPro"/>
</dbReference>
<reference evidence="14 15" key="1">
    <citation type="journal article" date="2018" name="Science">
        <title>The opium poppy genome and morphinan production.</title>
        <authorList>
            <person name="Guo L."/>
            <person name="Winzer T."/>
            <person name="Yang X."/>
            <person name="Li Y."/>
            <person name="Ning Z."/>
            <person name="He Z."/>
            <person name="Teodor R."/>
            <person name="Lu Y."/>
            <person name="Bowser T.A."/>
            <person name="Graham I.A."/>
            <person name="Ye K."/>
        </authorList>
    </citation>
    <scope>NUCLEOTIDE SEQUENCE [LARGE SCALE GENOMIC DNA]</scope>
    <source>
        <strain evidence="15">cv. HN1</strain>
        <tissue evidence="14">Leaves</tissue>
    </source>
</reference>
<dbReference type="GO" id="GO:0005506">
    <property type="term" value="F:iron ion binding"/>
    <property type="evidence" value="ECO:0007669"/>
    <property type="project" value="InterPro"/>
</dbReference>
<dbReference type="InterPro" id="IPR050651">
    <property type="entry name" value="Plant_Cytochrome_P450_Monoox"/>
</dbReference>
<dbReference type="Gramene" id="RZC84759">
    <property type="protein sequence ID" value="RZC84759"/>
    <property type="gene ID" value="C5167_047545"/>
</dbReference>
<dbReference type="PANTHER" id="PTHR47947">
    <property type="entry name" value="CYTOCHROME P450 82C3-RELATED"/>
    <property type="match status" value="1"/>
</dbReference>
<dbReference type="InterPro" id="IPR017972">
    <property type="entry name" value="Cyt_P450_CS"/>
</dbReference>
<evidence type="ECO:0000256" key="4">
    <source>
        <dbReference type="ARBA" id="ARBA00022617"/>
    </source>
</evidence>
<evidence type="ECO:0000256" key="8">
    <source>
        <dbReference type="ARBA" id="ARBA00023002"/>
    </source>
</evidence>
<dbReference type="AlphaFoldDB" id="A0A4Y7LKR6"/>
<evidence type="ECO:0008006" key="16">
    <source>
        <dbReference type="Google" id="ProtNLM"/>
    </source>
</evidence>